<keyword evidence="1" id="KW-0812">Transmembrane</keyword>
<feature type="transmembrane region" description="Helical" evidence="1">
    <location>
        <begin position="12"/>
        <end position="33"/>
    </location>
</feature>
<evidence type="ECO:0000313" key="2">
    <source>
        <dbReference type="EMBL" id="KAF2672719.1"/>
    </source>
</evidence>
<dbReference type="Proteomes" id="UP000799302">
    <property type="component" value="Unassembled WGS sequence"/>
</dbReference>
<evidence type="ECO:0000256" key="1">
    <source>
        <dbReference type="SAM" id="Phobius"/>
    </source>
</evidence>
<protein>
    <submittedName>
        <fullName evidence="2">Uncharacterized protein</fullName>
    </submittedName>
</protein>
<keyword evidence="1" id="KW-1133">Transmembrane helix</keyword>
<name>A0A6A6UKE8_9PEZI</name>
<proteinExistence type="predicted"/>
<accession>A0A6A6UKE8</accession>
<evidence type="ECO:0000313" key="3">
    <source>
        <dbReference type="Proteomes" id="UP000799302"/>
    </source>
</evidence>
<reference evidence="2" key="1">
    <citation type="journal article" date="2020" name="Stud. Mycol.">
        <title>101 Dothideomycetes genomes: a test case for predicting lifestyles and emergence of pathogens.</title>
        <authorList>
            <person name="Haridas S."/>
            <person name="Albert R."/>
            <person name="Binder M."/>
            <person name="Bloem J."/>
            <person name="Labutti K."/>
            <person name="Salamov A."/>
            <person name="Andreopoulos B."/>
            <person name="Baker S."/>
            <person name="Barry K."/>
            <person name="Bills G."/>
            <person name="Bluhm B."/>
            <person name="Cannon C."/>
            <person name="Castanera R."/>
            <person name="Culley D."/>
            <person name="Daum C."/>
            <person name="Ezra D."/>
            <person name="Gonzalez J."/>
            <person name="Henrissat B."/>
            <person name="Kuo A."/>
            <person name="Liang C."/>
            <person name="Lipzen A."/>
            <person name="Lutzoni F."/>
            <person name="Magnuson J."/>
            <person name="Mondo S."/>
            <person name="Nolan M."/>
            <person name="Ohm R."/>
            <person name="Pangilinan J."/>
            <person name="Park H.-J."/>
            <person name="Ramirez L."/>
            <person name="Alfaro M."/>
            <person name="Sun H."/>
            <person name="Tritt A."/>
            <person name="Yoshinaga Y."/>
            <person name="Zwiers L.-H."/>
            <person name="Turgeon B."/>
            <person name="Goodwin S."/>
            <person name="Spatafora J."/>
            <person name="Crous P."/>
            <person name="Grigoriev I."/>
        </authorList>
    </citation>
    <scope>NUCLEOTIDE SEQUENCE</scope>
    <source>
        <strain evidence="2">CBS 115976</strain>
    </source>
</reference>
<dbReference type="EMBL" id="MU004231">
    <property type="protein sequence ID" value="KAF2672719.1"/>
    <property type="molecule type" value="Genomic_DNA"/>
</dbReference>
<organism evidence="2 3">
    <name type="scientific">Microthyrium microscopicum</name>
    <dbReference type="NCBI Taxonomy" id="703497"/>
    <lineage>
        <taxon>Eukaryota</taxon>
        <taxon>Fungi</taxon>
        <taxon>Dikarya</taxon>
        <taxon>Ascomycota</taxon>
        <taxon>Pezizomycotina</taxon>
        <taxon>Dothideomycetes</taxon>
        <taxon>Dothideomycetes incertae sedis</taxon>
        <taxon>Microthyriales</taxon>
        <taxon>Microthyriaceae</taxon>
        <taxon>Microthyrium</taxon>
    </lineage>
</organism>
<sequence>MDLSSCCFCTFLLYYFFGLFVITSFCSLCLLHIKGEDRTTRKVTYPIYFCYLQLLTAYSVAAPTAQRSPCWQSQLRELAIRYLKIKHFQSITPYDGASNALSKKISLGQPVNPWMICRASMQRSSLCPFSFRIWLFNKISPLKHENTLLRGI</sequence>
<dbReference type="AlphaFoldDB" id="A0A6A6UKE8"/>
<gene>
    <name evidence="2" type="ORF">BT63DRAFT_134352</name>
</gene>
<keyword evidence="1" id="KW-0472">Membrane</keyword>
<keyword evidence="3" id="KW-1185">Reference proteome</keyword>